<dbReference type="AlphaFoldDB" id="A0A6I8N3L4"/>
<feature type="compositionally biased region" description="Gly residues" evidence="1">
    <location>
        <begin position="22"/>
        <end position="32"/>
    </location>
</feature>
<keyword evidence="3" id="KW-1185">Reference proteome</keyword>
<organism evidence="2 3">
    <name type="scientific">Ornithorhynchus anatinus</name>
    <name type="common">Duckbill platypus</name>
    <dbReference type="NCBI Taxonomy" id="9258"/>
    <lineage>
        <taxon>Eukaryota</taxon>
        <taxon>Metazoa</taxon>
        <taxon>Chordata</taxon>
        <taxon>Craniata</taxon>
        <taxon>Vertebrata</taxon>
        <taxon>Euteleostomi</taxon>
        <taxon>Mammalia</taxon>
        <taxon>Monotremata</taxon>
        <taxon>Ornithorhynchidae</taxon>
        <taxon>Ornithorhynchus</taxon>
    </lineage>
</organism>
<dbReference type="Proteomes" id="UP000002279">
    <property type="component" value="Unplaced"/>
</dbReference>
<dbReference type="InParanoid" id="A0A6I8N3L4"/>
<dbReference type="Pfam" id="PF15384">
    <property type="entry name" value="PAXX"/>
    <property type="match status" value="1"/>
</dbReference>
<dbReference type="PANTHER" id="PTHR28586:SF1">
    <property type="entry name" value="PROTEIN PAXX"/>
    <property type="match status" value="1"/>
</dbReference>
<evidence type="ECO:0000256" key="1">
    <source>
        <dbReference type="SAM" id="MobiDB-lite"/>
    </source>
</evidence>
<feature type="region of interest" description="Disordered" evidence="1">
    <location>
        <begin position="108"/>
        <end position="165"/>
    </location>
</feature>
<evidence type="ECO:0008006" key="4">
    <source>
        <dbReference type="Google" id="ProtNLM"/>
    </source>
</evidence>
<sequence>VTPPPICSLPHRNLSEAEAGRGRGPGEGGAWGGPACPGTEHLMPRPIRPQRCLTVSLQLPGGPSGLTFELPKLPDSEARPRLQALMLELAERVRGLERRLADVEAMAASPRKKSCLSGQKLFMPDSERRRGGSGPGTRKRMPGESLINPGFKSKKAPSGVDFDDS</sequence>
<feature type="region of interest" description="Disordered" evidence="1">
    <location>
        <begin position="1"/>
        <end position="44"/>
    </location>
</feature>
<dbReference type="FunCoup" id="A0A6I8N3L4">
    <property type="interactions" value="442"/>
</dbReference>
<dbReference type="GO" id="GO:0005634">
    <property type="term" value="C:nucleus"/>
    <property type="evidence" value="ECO:0000318"/>
    <property type="project" value="GO_Central"/>
</dbReference>
<dbReference type="InterPro" id="IPR027873">
    <property type="entry name" value="PAXX"/>
</dbReference>
<dbReference type="GO" id="GO:0006303">
    <property type="term" value="P:double-strand break repair via nonhomologous end joining"/>
    <property type="evidence" value="ECO:0000318"/>
    <property type="project" value="GO_Central"/>
</dbReference>
<dbReference type="PANTHER" id="PTHR28586">
    <property type="entry name" value="PROTEIN PAXX"/>
    <property type="match status" value="1"/>
</dbReference>
<reference evidence="2" key="1">
    <citation type="submission" date="2025-08" db="UniProtKB">
        <authorList>
            <consortium name="Ensembl"/>
        </authorList>
    </citation>
    <scope>IDENTIFICATION</scope>
    <source>
        <strain evidence="2">Glennie</strain>
    </source>
</reference>
<dbReference type="GO" id="GO:0070419">
    <property type="term" value="C:nonhomologous end joining complex"/>
    <property type="evidence" value="ECO:0000318"/>
    <property type="project" value="GO_Central"/>
</dbReference>
<evidence type="ECO:0000313" key="3">
    <source>
        <dbReference type="Proteomes" id="UP000002279"/>
    </source>
</evidence>
<dbReference type="GO" id="GO:0060090">
    <property type="term" value="F:molecular adaptor activity"/>
    <property type="evidence" value="ECO:0000318"/>
    <property type="project" value="GO_Central"/>
</dbReference>
<evidence type="ECO:0000313" key="2">
    <source>
        <dbReference type="Ensembl" id="ENSOANP00000035538.1"/>
    </source>
</evidence>
<dbReference type="GeneTree" id="ENSGT00390000000543"/>
<dbReference type="Bgee" id="ENSOANG00000045787">
    <property type="expression patterns" value="Expressed in brain and 8 other cell types or tissues"/>
</dbReference>
<reference evidence="2" key="2">
    <citation type="submission" date="2025-09" db="UniProtKB">
        <authorList>
            <consortium name="Ensembl"/>
        </authorList>
    </citation>
    <scope>IDENTIFICATION</scope>
    <source>
        <strain evidence="2">Glennie</strain>
    </source>
</reference>
<proteinExistence type="predicted"/>
<accession>A0A6I8N3L4</accession>
<dbReference type="Ensembl" id="ENSOANT00000058187.1">
    <property type="protein sequence ID" value="ENSOANP00000035538.1"/>
    <property type="gene ID" value="ENSOANG00000045787.1"/>
</dbReference>
<protein>
    <recommendedName>
        <fullName evidence="4">PAXX non-homologous end joining factor</fullName>
    </recommendedName>
</protein>
<name>A0A6I8N3L4_ORNAN</name>
<dbReference type="GO" id="GO:0035861">
    <property type="term" value="C:site of double-strand break"/>
    <property type="evidence" value="ECO:0000318"/>
    <property type="project" value="GO_Central"/>
</dbReference>